<evidence type="ECO:0000313" key="2">
    <source>
        <dbReference type="EMBL" id="KXS99066.1"/>
    </source>
</evidence>
<proteinExistence type="predicted"/>
<protein>
    <submittedName>
        <fullName evidence="2">Uncharacterized protein</fullName>
    </submittedName>
</protein>
<dbReference type="STRING" id="321146.A0A139H9E4"/>
<dbReference type="EMBL" id="LFZN01000100">
    <property type="protein sequence ID" value="KXS99066.1"/>
    <property type="molecule type" value="Genomic_DNA"/>
</dbReference>
<feature type="region of interest" description="Disordered" evidence="1">
    <location>
        <begin position="1"/>
        <end position="76"/>
    </location>
</feature>
<organism evidence="2 3">
    <name type="scientific">Pseudocercospora eumusae</name>
    <dbReference type="NCBI Taxonomy" id="321146"/>
    <lineage>
        <taxon>Eukaryota</taxon>
        <taxon>Fungi</taxon>
        <taxon>Dikarya</taxon>
        <taxon>Ascomycota</taxon>
        <taxon>Pezizomycotina</taxon>
        <taxon>Dothideomycetes</taxon>
        <taxon>Dothideomycetidae</taxon>
        <taxon>Mycosphaerellales</taxon>
        <taxon>Mycosphaerellaceae</taxon>
        <taxon>Pseudocercospora</taxon>
    </lineage>
</organism>
<evidence type="ECO:0000256" key="1">
    <source>
        <dbReference type="SAM" id="MobiDB-lite"/>
    </source>
</evidence>
<gene>
    <name evidence="2" type="ORF">AC578_6951</name>
</gene>
<name>A0A139H9E4_9PEZI</name>
<evidence type="ECO:0000313" key="3">
    <source>
        <dbReference type="Proteomes" id="UP000070133"/>
    </source>
</evidence>
<reference evidence="2 3" key="1">
    <citation type="submission" date="2015-07" db="EMBL/GenBank/DDBJ databases">
        <title>Comparative genomics of the Sigatoka disease complex on banana suggests a link between parallel evolutionary changes in Pseudocercospora fijiensis and Pseudocercospora eumusae and increased virulence on the banana host.</title>
        <authorList>
            <person name="Chang T.-C."/>
            <person name="Salvucci A."/>
            <person name="Crous P.W."/>
            <person name="Stergiopoulos I."/>
        </authorList>
    </citation>
    <scope>NUCLEOTIDE SEQUENCE [LARGE SCALE GENOMIC DNA]</scope>
    <source>
        <strain evidence="2 3">CBS 114824</strain>
    </source>
</reference>
<feature type="compositionally biased region" description="Low complexity" evidence="1">
    <location>
        <begin position="11"/>
        <end position="22"/>
    </location>
</feature>
<sequence>MALALSKLRASTPTTSCLLSSLDNDPTDIKDTNSSSSSPTSSSGTTAATPITDQATTLAALADQRQPAPVFKQGAPRNPPFCIATPLWHLLADPNEPLAIDIESQNRIKDGIRSHRLTAPRSGP</sequence>
<dbReference type="Proteomes" id="UP000070133">
    <property type="component" value="Unassembled WGS sequence"/>
</dbReference>
<comment type="caution">
    <text evidence="2">The sequence shown here is derived from an EMBL/GenBank/DDBJ whole genome shotgun (WGS) entry which is preliminary data.</text>
</comment>
<feature type="compositionally biased region" description="Low complexity" evidence="1">
    <location>
        <begin position="34"/>
        <end position="64"/>
    </location>
</feature>
<dbReference type="AlphaFoldDB" id="A0A139H9E4"/>
<keyword evidence="3" id="KW-1185">Reference proteome</keyword>
<accession>A0A139H9E4</accession>